<accession>A0A0A9ESA3</accession>
<evidence type="ECO:0000313" key="1">
    <source>
        <dbReference type="EMBL" id="JAE00761.1"/>
    </source>
</evidence>
<reference evidence="1" key="1">
    <citation type="submission" date="2014-09" db="EMBL/GenBank/DDBJ databases">
        <authorList>
            <person name="Magalhaes I.L.F."/>
            <person name="Oliveira U."/>
            <person name="Santos F.R."/>
            <person name="Vidigal T.H.D.A."/>
            <person name="Brescovit A.D."/>
            <person name="Santos A.J."/>
        </authorList>
    </citation>
    <scope>NUCLEOTIDE SEQUENCE</scope>
    <source>
        <tissue evidence="1">Shoot tissue taken approximately 20 cm above the soil surface</tissue>
    </source>
</reference>
<organism evidence="1">
    <name type="scientific">Arundo donax</name>
    <name type="common">Giant reed</name>
    <name type="synonym">Donax arundinaceus</name>
    <dbReference type="NCBI Taxonomy" id="35708"/>
    <lineage>
        <taxon>Eukaryota</taxon>
        <taxon>Viridiplantae</taxon>
        <taxon>Streptophyta</taxon>
        <taxon>Embryophyta</taxon>
        <taxon>Tracheophyta</taxon>
        <taxon>Spermatophyta</taxon>
        <taxon>Magnoliopsida</taxon>
        <taxon>Liliopsida</taxon>
        <taxon>Poales</taxon>
        <taxon>Poaceae</taxon>
        <taxon>PACMAD clade</taxon>
        <taxon>Arundinoideae</taxon>
        <taxon>Arundineae</taxon>
        <taxon>Arundo</taxon>
    </lineage>
</organism>
<name>A0A0A9ESA3_ARUDO</name>
<sequence>MYALRKHNAFTYRFS</sequence>
<dbReference type="EMBL" id="GBRH01197135">
    <property type="protein sequence ID" value="JAE00761.1"/>
    <property type="molecule type" value="Transcribed_RNA"/>
</dbReference>
<reference evidence="1" key="2">
    <citation type="journal article" date="2015" name="Data Brief">
        <title>Shoot transcriptome of the giant reed, Arundo donax.</title>
        <authorList>
            <person name="Barrero R.A."/>
            <person name="Guerrero F.D."/>
            <person name="Moolhuijzen P."/>
            <person name="Goolsby J.A."/>
            <person name="Tidwell J."/>
            <person name="Bellgard S.E."/>
            <person name="Bellgard M.I."/>
        </authorList>
    </citation>
    <scope>NUCLEOTIDE SEQUENCE</scope>
    <source>
        <tissue evidence="1">Shoot tissue taken approximately 20 cm above the soil surface</tissue>
    </source>
</reference>
<proteinExistence type="predicted"/>
<protein>
    <submittedName>
        <fullName evidence="1">Uncharacterized protein</fullName>
    </submittedName>
</protein>